<dbReference type="GO" id="GO:0003676">
    <property type="term" value="F:nucleic acid binding"/>
    <property type="evidence" value="ECO:0007669"/>
    <property type="project" value="InterPro"/>
</dbReference>
<feature type="region of interest" description="Disordered" evidence="5">
    <location>
        <begin position="534"/>
        <end position="554"/>
    </location>
</feature>
<sequence>MPHTPTPAIHTFITRWKASGASERANYQLFLTELCELLGVEKPMPATDKVHEATYTFERPVVFDDGEGKTSTNFIDLYKKDCFVLEAKQGADKAGITEAEQLGGERIKTKTGTATRDTRTWEREMKKAKEQALRYARSLPTTEGWPPFLAVVDVGYCIDLYADFARQGKTYVPFPDPQNYRITLDELHRTEVRERLRLLFTEPLELDPSRRAARVTRELAERLAKLAASLEGAGHTPEQVSGFLMRCLFTMFAEDVQLLPDNSFTKLLQDYRHNIEHFPDALQALWKNMDKGGFDPALRTVIPQFNGYLFKEPEALPISAAQLDLLILAAEADWAEVEPAIFGTLLERALQPRERHKLGAHYTPRAYVERLVMPTVIEPLREEWEAARTASAILEDSGDEEGARKEIEAFHRRLCSVRVLDPACGSGNFLYVTLEHLKRLEGEVKEHLDHFPRQLGLDMTGGYTVTPAQLLGLEVNPRAAAIADVVLWIGYLQWHFRAHGSATRLSNPILREYGNIKQQDAVLSYTDKVPRLDSNGQPVTRWDGHSTKQHPVTGQEVPDETARTIVYDYLDPKPASWPEADFIVGNPPFIGPARMREALGDGYTEALRKVYKGAVPDSADFVMYWWHKAAETVRADKAERFGFITTNSIKQTFNRRVIEAQMQAKSPLSITLAIPDHPWVDSADGAAVDIAMTVAEKGEVSGRLLTVTSEYKTDGLEVLVTFMEKDGKIQPNLIVGAEVSSAIPLQSNLLLGGRGVQLIGSGFIVTKEEAKSLGLGKIPGLEKHIRIYRNGKDLTSTPREVMAIDFYGLTAQEVLQQYPEAYQWLLERVKPERDAKSHSKDGAGYAKLWWLFGKPRTELRKYLKGLNRYIATLETAKHNIFTFLDADILPDNRLVVIALSEGHHLGILSSNIHKIWSLAAGGSLEDRPVYNKTLCFDTFPFPTPTEAQKEQIRGIAEQLDAHRKQRQAQHPTLTITDMYNVLEKLRSGEALSAKEQKTHEQGLVSILLQLHTELDAAVAAAYGWPANLPEEEILERLVALNKERAAEEARGLVRWLRPEYQNPQGTQQTEIGLSTKTKAAKATAKEVLAWPKTLSEQAQAVQRALQLHERPATAEDLLFQFKPVAKPQQGQRLQQIDSLLQTLHGLGLLRKTEQEQYVK</sequence>
<dbReference type="AlphaFoldDB" id="A0A2U1B0M8"/>
<evidence type="ECO:0000259" key="6">
    <source>
        <dbReference type="Pfam" id="PF20464"/>
    </source>
</evidence>
<evidence type="ECO:0000256" key="3">
    <source>
        <dbReference type="ARBA" id="ARBA00022679"/>
    </source>
</evidence>
<dbReference type="PRINTS" id="PR00507">
    <property type="entry name" value="N12N6MTFRASE"/>
</dbReference>
<dbReference type="InterPro" id="IPR046816">
    <property type="entry name" value="MmeI_Mtase"/>
</dbReference>
<dbReference type="InterPro" id="IPR046817">
    <property type="entry name" value="MmeI_N"/>
</dbReference>
<evidence type="ECO:0000256" key="1">
    <source>
        <dbReference type="ARBA" id="ARBA00011900"/>
    </source>
</evidence>
<feature type="domain" description="MmeI-like target recognition" evidence="8">
    <location>
        <begin position="760"/>
        <end position="943"/>
    </location>
</feature>
<organism evidence="10 11">
    <name type="scientific">Pontibacter virosus</name>
    <dbReference type="NCBI Taxonomy" id="1765052"/>
    <lineage>
        <taxon>Bacteria</taxon>
        <taxon>Pseudomonadati</taxon>
        <taxon>Bacteroidota</taxon>
        <taxon>Cytophagia</taxon>
        <taxon>Cytophagales</taxon>
        <taxon>Hymenobacteraceae</taxon>
        <taxon>Pontibacter</taxon>
    </lineage>
</organism>
<dbReference type="PROSITE" id="PS00092">
    <property type="entry name" value="N6_MTASE"/>
    <property type="match status" value="1"/>
</dbReference>
<feature type="domain" description="MmeI-like DNA-methyltransferase" evidence="9">
    <location>
        <begin position="403"/>
        <end position="690"/>
    </location>
</feature>
<dbReference type="Pfam" id="PF20464">
    <property type="entry name" value="MmeI_N"/>
    <property type="match status" value="1"/>
</dbReference>
<feature type="domain" description="MmeI-like helicase spacer" evidence="7">
    <location>
        <begin position="239"/>
        <end position="310"/>
    </location>
</feature>
<evidence type="ECO:0000256" key="5">
    <source>
        <dbReference type="SAM" id="MobiDB-lite"/>
    </source>
</evidence>
<comment type="catalytic activity">
    <reaction evidence="4">
        <text>a 2'-deoxyadenosine in DNA + S-adenosyl-L-methionine = an N(6)-methyl-2'-deoxyadenosine in DNA + S-adenosyl-L-homocysteine + H(+)</text>
        <dbReference type="Rhea" id="RHEA:15197"/>
        <dbReference type="Rhea" id="RHEA-COMP:12418"/>
        <dbReference type="Rhea" id="RHEA-COMP:12419"/>
        <dbReference type="ChEBI" id="CHEBI:15378"/>
        <dbReference type="ChEBI" id="CHEBI:57856"/>
        <dbReference type="ChEBI" id="CHEBI:59789"/>
        <dbReference type="ChEBI" id="CHEBI:90615"/>
        <dbReference type="ChEBI" id="CHEBI:90616"/>
        <dbReference type="EC" id="2.1.1.72"/>
    </reaction>
</comment>
<dbReference type="SUPFAM" id="SSF53335">
    <property type="entry name" value="S-adenosyl-L-methionine-dependent methyltransferases"/>
    <property type="match status" value="1"/>
</dbReference>
<gene>
    <name evidence="10" type="ORF">C8E01_10384</name>
</gene>
<dbReference type="Pfam" id="PF20473">
    <property type="entry name" value="MmeI_Mtase"/>
    <property type="match status" value="1"/>
</dbReference>
<proteinExistence type="predicted"/>
<dbReference type="InterPro" id="IPR029063">
    <property type="entry name" value="SAM-dependent_MTases_sf"/>
</dbReference>
<dbReference type="InterPro" id="IPR002052">
    <property type="entry name" value="DNA_methylase_N6_adenine_CS"/>
</dbReference>
<evidence type="ECO:0000256" key="2">
    <source>
        <dbReference type="ARBA" id="ARBA00022603"/>
    </source>
</evidence>
<dbReference type="OrthoDB" id="32195at2"/>
<evidence type="ECO:0000313" key="11">
    <source>
        <dbReference type="Proteomes" id="UP000245466"/>
    </source>
</evidence>
<dbReference type="EC" id="2.1.1.72" evidence="1"/>
<name>A0A2U1B0M8_9BACT</name>
<dbReference type="InterPro" id="IPR050953">
    <property type="entry name" value="N4_N6_ade-DNA_methylase"/>
</dbReference>
<dbReference type="GO" id="GO:0032259">
    <property type="term" value="P:methylation"/>
    <property type="evidence" value="ECO:0007669"/>
    <property type="project" value="UniProtKB-KW"/>
</dbReference>
<dbReference type="EMBL" id="QEKI01000003">
    <property type="protein sequence ID" value="PVY42218.1"/>
    <property type="molecule type" value="Genomic_DNA"/>
</dbReference>
<evidence type="ECO:0000259" key="9">
    <source>
        <dbReference type="Pfam" id="PF20473"/>
    </source>
</evidence>
<keyword evidence="3" id="KW-0808">Transferase</keyword>
<accession>A0A2U1B0M8</accession>
<dbReference type="InterPro" id="IPR046820">
    <property type="entry name" value="MmeI_TRD"/>
</dbReference>
<dbReference type="RefSeq" id="WP_116542398.1">
    <property type="nucleotide sequence ID" value="NZ_QEKI01000003.1"/>
</dbReference>
<keyword evidence="11" id="KW-1185">Reference proteome</keyword>
<evidence type="ECO:0000256" key="4">
    <source>
        <dbReference type="ARBA" id="ARBA00047942"/>
    </source>
</evidence>
<dbReference type="Proteomes" id="UP000245466">
    <property type="component" value="Unassembled WGS sequence"/>
</dbReference>
<dbReference type="Pfam" id="PF20465">
    <property type="entry name" value="MmeI_hel"/>
    <property type="match status" value="1"/>
</dbReference>
<comment type="caution">
    <text evidence="10">The sequence shown here is derived from an EMBL/GenBank/DDBJ whole genome shotgun (WGS) entry which is preliminary data.</text>
</comment>
<dbReference type="Pfam" id="PF20466">
    <property type="entry name" value="MmeI_TRD"/>
    <property type="match status" value="1"/>
</dbReference>
<dbReference type="PANTHER" id="PTHR33841">
    <property type="entry name" value="DNA METHYLTRANSFERASE YEEA-RELATED"/>
    <property type="match status" value="1"/>
</dbReference>
<dbReference type="InterPro" id="IPR046819">
    <property type="entry name" value="MmeI_hel"/>
</dbReference>
<protein>
    <recommendedName>
        <fullName evidence="1">site-specific DNA-methyltransferase (adenine-specific)</fullName>
        <ecNumber evidence="1">2.1.1.72</ecNumber>
    </recommendedName>
</protein>
<dbReference type="Gene3D" id="3.40.50.150">
    <property type="entry name" value="Vaccinia Virus protein VP39"/>
    <property type="match status" value="1"/>
</dbReference>
<dbReference type="GO" id="GO:0009007">
    <property type="term" value="F:site-specific DNA-methyltransferase (adenine-specific) activity"/>
    <property type="evidence" value="ECO:0007669"/>
    <property type="project" value="UniProtKB-EC"/>
</dbReference>
<evidence type="ECO:0000259" key="7">
    <source>
        <dbReference type="Pfam" id="PF20465"/>
    </source>
</evidence>
<evidence type="ECO:0000313" key="10">
    <source>
        <dbReference type="EMBL" id="PVY42218.1"/>
    </source>
</evidence>
<dbReference type="PANTHER" id="PTHR33841:SF1">
    <property type="entry name" value="DNA METHYLTRANSFERASE A"/>
    <property type="match status" value="1"/>
</dbReference>
<reference evidence="10 11" key="1">
    <citation type="submission" date="2018-04" db="EMBL/GenBank/DDBJ databases">
        <title>Genomic Encyclopedia of Type Strains, Phase IV (KMG-IV): sequencing the most valuable type-strain genomes for metagenomic binning, comparative biology and taxonomic classification.</title>
        <authorList>
            <person name="Goeker M."/>
        </authorList>
    </citation>
    <scope>NUCLEOTIDE SEQUENCE [LARGE SCALE GENOMIC DNA]</scope>
    <source>
        <strain evidence="10 11">DSM 100231</strain>
    </source>
</reference>
<evidence type="ECO:0000259" key="8">
    <source>
        <dbReference type="Pfam" id="PF20466"/>
    </source>
</evidence>
<feature type="domain" description="MmeI-like N-terminal" evidence="6">
    <location>
        <begin position="11"/>
        <end position="231"/>
    </location>
</feature>
<keyword evidence="2 10" id="KW-0489">Methyltransferase</keyword>